<dbReference type="OrthoDB" id="250175at2759"/>
<name>A0A814JUJ2_9BILA</name>
<dbReference type="PANTHER" id="PTHR45987:SF4">
    <property type="entry name" value="LARGE RIBOSOMAL SUBUNIT PROTEIN BL12M"/>
    <property type="match status" value="1"/>
</dbReference>
<dbReference type="Proteomes" id="UP000663879">
    <property type="component" value="Unassembled WGS sequence"/>
</dbReference>
<evidence type="ECO:0000313" key="7">
    <source>
        <dbReference type="Proteomes" id="UP000663879"/>
    </source>
</evidence>
<accession>A0A814JUJ2</accession>
<dbReference type="GO" id="GO:0003729">
    <property type="term" value="F:mRNA binding"/>
    <property type="evidence" value="ECO:0007669"/>
    <property type="project" value="TreeGrafter"/>
</dbReference>
<comment type="caution">
    <text evidence="6">The sequence shown here is derived from an EMBL/GenBank/DDBJ whole genome shotgun (WGS) entry which is preliminary data.</text>
</comment>
<dbReference type="GO" id="GO:0005762">
    <property type="term" value="C:mitochondrial large ribosomal subunit"/>
    <property type="evidence" value="ECO:0007669"/>
    <property type="project" value="TreeGrafter"/>
</dbReference>
<evidence type="ECO:0008006" key="8">
    <source>
        <dbReference type="Google" id="ProtNLM"/>
    </source>
</evidence>
<dbReference type="SUPFAM" id="SSF48300">
    <property type="entry name" value="Ribosomal protein L7/12, oligomerisation (N-terminal) domain"/>
    <property type="match status" value="1"/>
</dbReference>
<dbReference type="Pfam" id="PF16320">
    <property type="entry name" value="Ribosomal_L12_N"/>
    <property type="match status" value="1"/>
</dbReference>
<protein>
    <recommendedName>
        <fullName evidence="8">Mitochondrial ribosomal protein L12</fullName>
    </recommendedName>
</protein>
<dbReference type="EMBL" id="CAJNOC010005096">
    <property type="protein sequence ID" value="CAF1042126.1"/>
    <property type="molecule type" value="Genomic_DNA"/>
</dbReference>
<keyword evidence="2" id="KW-0689">Ribosomal protein</keyword>
<evidence type="ECO:0000259" key="4">
    <source>
        <dbReference type="Pfam" id="PF00542"/>
    </source>
</evidence>
<dbReference type="GO" id="GO:0003735">
    <property type="term" value="F:structural constituent of ribosome"/>
    <property type="evidence" value="ECO:0007669"/>
    <property type="project" value="InterPro"/>
</dbReference>
<dbReference type="InterPro" id="IPR036235">
    <property type="entry name" value="Ribosomal_bL12_oligo_N_sf"/>
</dbReference>
<reference evidence="6" key="1">
    <citation type="submission" date="2021-02" db="EMBL/GenBank/DDBJ databases">
        <authorList>
            <person name="Nowell W R."/>
        </authorList>
    </citation>
    <scope>NUCLEOTIDE SEQUENCE</scope>
    <source>
        <strain evidence="6">Ploen Becks lab</strain>
    </source>
</reference>
<evidence type="ECO:0000259" key="5">
    <source>
        <dbReference type="Pfam" id="PF16320"/>
    </source>
</evidence>
<dbReference type="SUPFAM" id="SSF54736">
    <property type="entry name" value="ClpS-like"/>
    <property type="match status" value="1"/>
</dbReference>
<comment type="similarity">
    <text evidence="1">Belongs to the bacterial ribosomal protein bL12 family.</text>
</comment>
<dbReference type="Gene3D" id="1.20.5.710">
    <property type="entry name" value="Single helix bin"/>
    <property type="match status" value="1"/>
</dbReference>
<dbReference type="GO" id="GO:0006412">
    <property type="term" value="P:translation"/>
    <property type="evidence" value="ECO:0007669"/>
    <property type="project" value="InterPro"/>
</dbReference>
<evidence type="ECO:0000256" key="3">
    <source>
        <dbReference type="ARBA" id="ARBA00023274"/>
    </source>
</evidence>
<dbReference type="InterPro" id="IPR014719">
    <property type="entry name" value="Ribosomal_bL12_C/ClpS-like"/>
</dbReference>
<keyword evidence="3" id="KW-0687">Ribonucleoprotein</keyword>
<evidence type="ECO:0000313" key="6">
    <source>
        <dbReference type="EMBL" id="CAF1042126.1"/>
    </source>
</evidence>
<dbReference type="PANTHER" id="PTHR45987">
    <property type="entry name" value="39S RIBOSOMAL PROTEIN L12"/>
    <property type="match status" value="1"/>
</dbReference>
<dbReference type="Gene3D" id="3.30.1390.10">
    <property type="match status" value="1"/>
</dbReference>
<feature type="domain" description="Large ribosomal subunit protein bL12 oligomerization" evidence="5">
    <location>
        <begin position="58"/>
        <end position="103"/>
    </location>
</feature>
<sequence>MLTKSTHILRSFNLIRPSLVQINSISSGRVAQNAAAAAAPQTIPAPHLEGQPKDYSPKIVNLVEEIAKLNLIEVSDLNELLRKKLNIKDVAMSYAAMPAGASQPAKAAEPEQEEAAMPKATKSSFKLKLVKYDEAKKVGLIKEIKALGENMNLVQAKKFVESLPQVFKDNISKEDAEKLKAQFEKAGATVEIE</sequence>
<feature type="domain" description="Large ribosomal subunit protein bL12 C-terminal" evidence="4">
    <location>
        <begin position="125"/>
        <end position="193"/>
    </location>
</feature>
<proteinExistence type="inferred from homology"/>
<evidence type="ECO:0000256" key="1">
    <source>
        <dbReference type="ARBA" id="ARBA00007197"/>
    </source>
</evidence>
<organism evidence="6 7">
    <name type="scientific">Brachionus calyciflorus</name>
    <dbReference type="NCBI Taxonomy" id="104777"/>
    <lineage>
        <taxon>Eukaryota</taxon>
        <taxon>Metazoa</taxon>
        <taxon>Spiralia</taxon>
        <taxon>Gnathifera</taxon>
        <taxon>Rotifera</taxon>
        <taxon>Eurotatoria</taxon>
        <taxon>Monogononta</taxon>
        <taxon>Pseudotrocha</taxon>
        <taxon>Ploima</taxon>
        <taxon>Brachionidae</taxon>
        <taxon>Brachionus</taxon>
    </lineage>
</organism>
<evidence type="ECO:0000256" key="2">
    <source>
        <dbReference type="ARBA" id="ARBA00022980"/>
    </source>
</evidence>
<dbReference type="InterPro" id="IPR000206">
    <property type="entry name" value="Ribosomal_bL12"/>
</dbReference>
<dbReference type="Pfam" id="PF00542">
    <property type="entry name" value="Ribosomal_L12"/>
    <property type="match status" value="1"/>
</dbReference>
<keyword evidence="7" id="KW-1185">Reference proteome</keyword>
<dbReference type="FunFam" id="3.30.1390.10:FF:000001">
    <property type="entry name" value="50S ribosomal protein L7/L12"/>
    <property type="match status" value="1"/>
</dbReference>
<dbReference type="InterPro" id="IPR013823">
    <property type="entry name" value="Ribosomal_bL12_C"/>
</dbReference>
<dbReference type="AlphaFoldDB" id="A0A814JUJ2"/>
<dbReference type="InterPro" id="IPR008932">
    <property type="entry name" value="Ribosomal_bL12_oligo"/>
</dbReference>
<gene>
    <name evidence="6" type="ORF">OXX778_LOCUS18404</name>
</gene>